<dbReference type="KEGG" id="mou:OU421_07585"/>
<dbReference type="GeneID" id="76834953"/>
<organism evidence="2 3">
    <name type="scientific">Methanogenium organophilum</name>
    <dbReference type="NCBI Taxonomy" id="2199"/>
    <lineage>
        <taxon>Archaea</taxon>
        <taxon>Methanobacteriati</taxon>
        <taxon>Methanobacteriota</taxon>
        <taxon>Stenosarchaea group</taxon>
        <taxon>Methanomicrobia</taxon>
        <taxon>Methanomicrobiales</taxon>
        <taxon>Methanomicrobiaceae</taxon>
        <taxon>Methanogenium</taxon>
    </lineage>
</organism>
<dbReference type="RefSeq" id="WP_268185468.1">
    <property type="nucleotide sequence ID" value="NZ_CP113361.1"/>
</dbReference>
<evidence type="ECO:0000256" key="1">
    <source>
        <dbReference type="SAM" id="Phobius"/>
    </source>
</evidence>
<dbReference type="AlphaFoldDB" id="A0A9X9T725"/>
<keyword evidence="3" id="KW-1185">Reference proteome</keyword>
<evidence type="ECO:0000313" key="3">
    <source>
        <dbReference type="Proteomes" id="UP001163096"/>
    </source>
</evidence>
<dbReference type="EMBL" id="CP113361">
    <property type="protein sequence ID" value="WAI00295.1"/>
    <property type="molecule type" value="Genomic_DNA"/>
</dbReference>
<keyword evidence="1" id="KW-0812">Transmembrane</keyword>
<accession>A0A9X9T725</accession>
<evidence type="ECO:0000313" key="2">
    <source>
        <dbReference type="EMBL" id="WAI00295.1"/>
    </source>
</evidence>
<dbReference type="Proteomes" id="UP001163096">
    <property type="component" value="Chromosome"/>
</dbReference>
<proteinExistence type="predicted"/>
<protein>
    <submittedName>
        <fullName evidence="2">Uncharacterized protein</fullName>
    </submittedName>
</protein>
<keyword evidence="1" id="KW-1133">Transmembrane helix</keyword>
<feature type="transmembrane region" description="Helical" evidence="1">
    <location>
        <begin position="6"/>
        <end position="30"/>
    </location>
</feature>
<sequence length="62" mass="6751">MVELLSAGLLGIVSLCFGLLAGIQIAHIHYSRRLTTLAKRSIYSKTIAPVLVAAEEERAEKK</sequence>
<gene>
    <name evidence="2" type="ORF">OU421_07585</name>
</gene>
<keyword evidence="1" id="KW-0472">Membrane</keyword>
<reference evidence="2" key="1">
    <citation type="submission" date="2022-11" db="EMBL/GenBank/DDBJ databases">
        <title>Complete genome sequence of Methanogenium organophilum DSM 3596.</title>
        <authorList>
            <person name="Chen S.-C."/>
            <person name="Lai S.-J."/>
            <person name="You Y.-T."/>
        </authorList>
    </citation>
    <scope>NUCLEOTIDE SEQUENCE</scope>
    <source>
        <strain evidence="2">DSM 3596</strain>
    </source>
</reference>
<name>A0A9X9T725_METOG</name>